<dbReference type="Proteomes" id="UP000054560">
    <property type="component" value="Unassembled WGS sequence"/>
</dbReference>
<feature type="compositionally biased region" description="Low complexity" evidence="2">
    <location>
        <begin position="64"/>
        <end position="75"/>
    </location>
</feature>
<feature type="compositionally biased region" description="Polar residues" evidence="2">
    <location>
        <begin position="42"/>
        <end position="56"/>
    </location>
</feature>
<feature type="compositionally biased region" description="Basic residues" evidence="2">
    <location>
        <begin position="342"/>
        <end position="352"/>
    </location>
</feature>
<dbReference type="Gene3D" id="3.30.160.60">
    <property type="entry name" value="Classic Zinc Finger"/>
    <property type="match status" value="1"/>
</dbReference>
<dbReference type="PROSITE" id="PS00028">
    <property type="entry name" value="ZINC_FINGER_C2H2_1"/>
    <property type="match status" value="1"/>
</dbReference>
<keyword evidence="1" id="KW-0863">Zinc-finger</keyword>
<dbReference type="InterPro" id="IPR013087">
    <property type="entry name" value="Znf_C2H2_type"/>
</dbReference>
<dbReference type="GeneID" id="25906209"/>
<keyword evidence="1" id="KW-0479">Metal-binding</keyword>
<name>A0A0L0FZE1_9EUKA</name>
<reference evidence="4 5" key="1">
    <citation type="submission" date="2011-02" db="EMBL/GenBank/DDBJ databases">
        <title>The Genome Sequence of Sphaeroforma arctica JP610.</title>
        <authorList>
            <consortium name="The Broad Institute Genome Sequencing Platform"/>
            <person name="Russ C."/>
            <person name="Cuomo C."/>
            <person name="Young S.K."/>
            <person name="Zeng Q."/>
            <person name="Gargeya S."/>
            <person name="Alvarado L."/>
            <person name="Berlin A."/>
            <person name="Chapman S.B."/>
            <person name="Chen Z."/>
            <person name="Freedman E."/>
            <person name="Gellesch M."/>
            <person name="Goldberg J."/>
            <person name="Griggs A."/>
            <person name="Gujja S."/>
            <person name="Heilman E."/>
            <person name="Heiman D."/>
            <person name="Howarth C."/>
            <person name="Mehta T."/>
            <person name="Neiman D."/>
            <person name="Pearson M."/>
            <person name="Roberts A."/>
            <person name="Saif S."/>
            <person name="Shea T."/>
            <person name="Shenoy N."/>
            <person name="Sisk P."/>
            <person name="Stolte C."/>
            <person name="Sykes S."/>
            <person name="White J."/>
            <person name="Yandava C."/>
            <person name="Burger G."/>
            <person name="Gray M.W."/>
            <person name="Holland P.W.H."/>
            <person name="King N."/>
            <person name="Lang F.B.F."/>
            <person name="Roger A.J."/>
            <person name="Ruiz-Trillo I."/>
            <person name="Haas B."/>
            <person name="Nusbaum C."/>
            <person name="Birren B."/>
        </authorList>
    </citation>
    <scope>NUCLEOTIDE SEQUENCE [LARGE SCALE GENOMIC DNA]</scope>
    <source>
        <strain evidence="4 5">JP610</strain>
    </source>
</reference>
<feature type="region of interest" description="Disordered" evidence="2">
    <location>
        <begin position="319"/>
        <end position="357"/>
    </location>
</feature>
<evidence type="ECO:0000313" key="4">
    <source>
        <dbReference type="EMBL" id="KNC81999.1"/>
    </source>
</evidence>
<feature type="region of interest" description="Disordered" evidence="2">
    <location>
        <begin position="222"/>
        <end position="244"/>
    </location>
</feature>
<sequence length="587" mass="64983">MPYKGLSESDKLTIRRIKASIGFNSISDAHIIVQPERKEVGNHTNISLRQGANNEADSTEEGSRSWSSCKSFKSKQLGKTNEEKVQYTSPSRSDEGDDNECTSSGAGSQKRMPAQTHSRVRRNISQLSRPFVCEYNRCGRAYTTKHSRQLHYRLKHPHGDGAFSNLVPSSAESTMLKCCPPPSNTHKLTKGRHISNNLPVSSQGFAAARNQNQQAIVGCRQDSGSNNMQQSPQNAQRNTGSIPTDRMSNTGQYTIAASVDCSQHPLRQVSYPTSVVQVNDRRTHNYGQPYTSERPIMLDYSAAAGQEWDQRCGPLCGNSSSSGRLTKTPLAHLHAKRDISHTRRRKQGRKRARESDRRMGIAQCPIHTVNQAPPPCEEACCQGAYNDFGGMSTAKDVMRPSSGSLSRIERQSSDGSRFADYAYVPSVDYRQSHSGPVDRPAQYYAKPISNGLAFDRGHGARVTEMQNFPVSNMICTPVPLGFEPQSKCQAHAQQEQMSSNQGHQMWIPVLEQTYMNDKNYSALQYGNPGRTPATEVQLSTTPSVREYSDIRNAGVSYPRTSSVTTPSVREYSDIRNAGVSYPRTSSV</sequence>
<keyword evidence="5" id="KW-1185">Reference proteome</keyword>
<dbReference type="EMBL" id="KQ241970">
    <property type="protein sequence ID" value="KNC81999.1"/>
    <property type="molecule type" value="Genomic_DNA"/>
</dbReference>
<evidence type="ECO:0000256" key="2">
    <source>
        <dbReference type="SAM" id="MobiDB-lite"/>
    </source>
</evidence>
<accession>A0A0L0FZE1</accession>
<organism evidence="4 5">
    <name type="scientific">Sphaeroforma arctica JP610</name>
    <dbReference type="NCBI Taxonomy" id="667725"/>
    <lineage>
        <taxon>Eukaryota</taxon>
        <taxon>Ichthyosporea</taxon>
        <taxon>Ichthyophonida</taxon>
        <taxon>Sphaeroforma</taxon>
    </lineage>
</organism>
<dbReference type="AlphaFoldDB" id="A0A0L0FZE1"/>
<gene>
    <name evidence="4" type="ORF">SARC_05705</name>
</gene>
<evidence type="ECO:0000313" key="5">
    <source>
        <dbReference type="Proteomes" id="UP000054560"/>
    </source>
</evidence>
<dbReference type="PROSITE" id="PS50157">
    <property type="entry name" value="ZINC_FINGER_C2H2_2"/>
    <property type="match status" value="1"/>
</dbReference>
<dbReference type="RefSeq" id="XP_014155901.1">
    <property type="nucleotide sequence ID" value="XM_014300426.1"/>
</dbReference>
<keyword evidence="1" id="KW-0862">Zinc</keyword>
<protein>
    <recommendedName>
        <fullName evidence="3">C2H2-type domain-containing protein</fullName>
    </recommendedName>
</protein>
<feature type="domain" description="C2H2-type" evidence="3">
    <location>
        <begin position="131"/>
        <end position="156"/>
    </location>
</feature>
<evidence type="ECO:0000256" key="1">
    <source>
        <dbReference type="PROSITE-ProRule" id="PRU00042"/>
    </source>
</evidence>
<proteinExistence type="predicted"/>
<feature type="region of interest" description="Disordered" evidence="2">
    <location>
        <begin position="42"/>
        <end position="123"/>
    </location>
</feature>
<dbReference type="GO" id="GO:0008270">
    <property type="term" value="F:zinc ion binding"/>
    <property type="evidence" value="ECO:0007669"/>
    <property type="project" value="UniProtKB-KW"/>
</dbReference>
<evidence type="ECO:0000259" key="3">
    <source>
        <dbReference type="PROSITE" id="PS50157"/>
    </source>
</evidence>